<dbReference type="EMBL" id="PYNF01000003">
    <property type="protein sequence ID" value="PSV00533.1"/>
    <property type="molecule type" value="Genomic_DNA"/>
</dbReference>
<accession>A0A2T3KLJ9</accession>
<dbReference type="Proteomes" id="UP000241426">
    <property type="component" value="Unassembled WGS sequence"/>
</dbReference>
<comment type="caution">
    <text evidence="1">The sequence shown here is derived from an EMBL/GenBank/DDBJ whole genome shotgun (WGS) entry which is preliminary data.</text>
</comment>
<organism evidence="1 2">
    <name type="scientific">Photobacterium kishitanii</name>
    <dbReference type="NCBI Taxonomy" id="318456"/>
    <lineage>
        <taxon>Bacteria</taxon>
        <taxon>Pseudomonadati</taxon>
        <taxon>Pseudomonadota</taxon>
        <taxon>Gammaproteobacteria</taxon>
        <taxon>Vibrionales</taxon>
        <taxon>Vibrionaceae</taxon>
        <taxon>Photobacterium</taxon>
    </lineage>
</organism>
<gene>
    <name evidence="1" type="ORF">C9J27_05205</name>
</gene>
<reference evidence="1 2" key="1">
    <citation type="submission" date="2018-01" db="EMBL/GenBank/DDBJ databases">
        <title>Whole genome sequencing of Histamine producing bacteria.</title>
        <authorList>
            <person name="Butler K."/>
        </authorList>
    </citation>
    <scope>NUCLEOTIDE SEQUENCE [LARGE SCALE GENOMIC DNA]</scope>
    <source>
        <strain evidence="1 2">FS-7.2</strain>
    </source>
</reference>
<name>A0A2T3KLJ9_9GAMM</name>
<protein>
    <submittedName>
        <fullName evidence="1">Uncharacterized protein</fullName>
    </submittedName>
</protein>
<dbReference type="AlphaFoldDB" id="A0A2T3KLJ9"/>
<evidence type="ECO:0000313" key="1">
    <source>
        <dbReference type="EMBL" id="PSV00533.1"/>
    </source>
</evidence>
<sequence length="257" mass="29177">MTNKQPLEAHDLGNLMFSSERPTIIIESNKNLSADQTLRFILATDSMLCPYKGFSNNKSTIPLFNAKAGITRIFAELSRQNINVYAYHNNSIIYASINQHLERVELHCMWFSNISSSSVVPTSFINTETGQLRGRIPTRKWCNTKDLIEDIKTIASFDYIDAYIDIYDRRNGDESQINVASFHVKNGKVSFVKPRNKSLSSFVPSDICASSPMHQEFVLTKRMFNSLTNKAEAACSSIDINSLIKKINYWNEVRNNG</sequence>
<proteinExistence type="predicted"/>
<evidence type="ECO:0000313" key="2">
    <source>
        <dbReference type="Proteomes" id="UP000241426"/>
    </source>
</evidence>